<dbReference type="GO" id="GO:0015297">
    <property type="term" value="F:antiporter activity"/>
    <property type="evidence" value="ECO:0007669"/>
    <property type="project" value="UniProtKB-KW"/>
</dbReference>
<evidence type="ECO:0000313" key="11">
    <source>
        <dbReference type="EMBL" id="QNN71126.1"/>
    </source>
</evidence>
<feature type="transmembrane region" description="Helical" evidence="10">
    <location>
        <begin position="243"/>
        <end position="268"/>
    </location>
</feature>
<name>A0A7G9STF1_9GAMM</name>
<comment type="subcellular location">
    <subcellularLocation>
        <location evidence="1">Cell inner membrane</location>
        <topology evidence="1">Multi-pass membrane protein</topology>
    </subcellularLocation>
</comment>
<keyword evidence="5 10" id="KW-0812">Transmembrane</keyword>
<keyword evidence="12" id="KW-1185">Reference proteome</keyword>
<dbReference type="CDD" id="cd13131">
    <property type="entry name" value="MATE_NorM_like"/>
    <property type="match status" value="1"/>
</dbReference>
<accession>A0A7G9STF1</accession>
<evidence type="ECO:0000256" key="3">
    <source>
        <dbReference type="ARBA" id="ARBA00022449"/>
    </source>
</evidence>
<dbReference type="GO" id="GO:0006811">
    <property type="term" value="P:monoatomic ion transport"/>
    <property type="evidence" value="ECO:0007669"/>
    <property type="project" value="UniProtKB-KW"/>
</dbReference>
<dbReference type="AlphaFoldDB" id="A0A7G9STF1"/>
<feature type="transmembrane region" description="Helical" evidence="10">
    <location>
        <begin position="138"/>
        <end position="155"/>
    </location>
</feature>
<evidence type="ECO:0000256" key="4">
    <source>
        <dbReference type="ARBA" id="ARBA00022475"/>
    </source>
</evidence>
<keyword evidence="3" id="KW-0050">Antiport</keyword>
<evidence type="ECO:0000313" key="12">
    <source>
        <dbReference type="Proteomes" id="UP000515804"/>
    </source>
</evidence>
<keyword evidence="4" id="KW-1003">Cell membrane</keyword>
<feature type="transmembrane region" description="Helical" evidence="10">
    <location>
        <begin position="167"/>
        <end position="184"/>
    </location>
</feature>
<feature type="transmembrane region" description="Helical" evidence="10">
    <location>
        <begin position="393"/>
        <end position="415"/>
    </location>
</feature>
<dbReference type="Pfam" id="PF01554">
    <property type="entry name" value="MatE"/>
    <property type="match status" value="2"/>
</dbReference>
<dbReference type="EMBL" id="CP060719">
    <property type="protein sequence ID" value="QNN71126.1"/>
    <property type="molecule type" value="Genomic_DNA"/>
</dbReference>
<feature type="transmembrane region" description="Helical" evidence="10">
    <location>
        <begin position="49"/>
        <end position="76"/>
    </location>
</feature>
<feature type="transmembrane region" description="Helical" evidence="10">
    <location>
        <begin position="318"/>
        <end position="341"/>
    </location>
</feature>
<evidence type="ECO:0000256" key="5">
    <source>
        <dbReference type="ARBA" id="ARBA00022692"/>
    </source>
</evidence>
<feature type="transmembrane region" description="Helical" evidence="10">
    <location>
        <begin position="353"/>
        <end position="372"/>
    </location>
</feature>
<feature type="transmembrane region" description="Helical" evidence="10">
    <location>
        <begin position="196"/>
        <end position="218"/>
    </location>
</feature>
<dbReference type="PIRSF" id="PIRSF006603">
    <property type="entry name" value="DinF"/>
    <property type="match status" value="1"/>
</dbReference>
<organism evidence="11 12">
    <name type="scientific">Thermomonas carbonis</name>
    <dbReference type="NCBI Taxonomy" id="1463158"/>
    <lineage>
        <taxon>Bacteria</taxon>
        <taxon>Pseudomonadati</taxon>
        <taxon>Pseudomonadota</taxon>
        <taxon>Gammaproteobacteria</taxon>
        <taxon>Lysobacterales</taxon>
        <taxon>Lysobacteraceae</taxon>
        <taxon>Thermomonas</taxon>
    </lineage>
</organism>
<dbReference type="GO" id="GO:0042910">
    <property type="term" value="F:xenobiotic transmembrane transporter activity"/>
    <property type="evidence" value="ECO:0007669"/>
    <property type="project" value="InterPro"/>
</dbReference>
<keyword evidence="6 10" id="KW-1133">Transmembrane helix</keyword>
<feature type="transmembrane region" description="Helical" evidence="10">
    <location>
        <begin position="421"/>
        <end position="438"/>
    </location>
</feature>
<dbReference type="NCBIfam" id="TIGR00797">
    <property type="entry name" value="matE"/>
    <property type="match status" value="1"/>
</dbReference>
<proteinExistence type="predicted"/>
<dbReference type="InterPro" id="IPR002528">
    <property type="entry name" value="MATE_fam"/>
</dbReference>
<evidence type="ECO:0000256" key="1">
    <source>
        <dbReference type="ARBA" id="ARBA00004429"/>
    </source>
</evidence>
<sequence length="463" mass="49176">MSNRKNPPRFREEVARTARLAAPLAAGHLSHGLVGFVDTVVAGHHGTDTLAAVAVGTAMFWLPMMLPMGVLMSLPPAVSQLDGAGRRGEIGPLFRQALWLALALGVLLFGLMTLAPLALAPMGMATDIIPGATDFIHAIRWGIPAFTLYLAMRYLSDGLHWSMPTMVLGFGGLLLLAPLGYVLANGRFGFPEMGAAGLGIASALMFWAQAIAFALYLWRSRRFADLQLFSHWQRPRRAVQRELLRTGLPIGVMVAMEGSLFIVTALLIGRLGELPVAAHQIAINVASMCFMIPFGVAEATTIRVGHALGRGDRRGLRYAYFAGLVLVLTTQTISAIVLLTGNHAISALYTSDAAVAALAASLLLYAALFQFPDGIQVLSAGALRGLKDTRIPMLLAMLAYWGIGMPVGAGLGLALGWGPRGMWLGLTAGLTVAAFLMARRFLRSSLRVPIVSTSPSVTVTDGG</sequence>
<keyword evidence="8 10" id="KW-0472">Membrane</keyword>
<dbReference type="RefSeq" id="WP_187553641.1">
    <property type="nucleotide sequence ID" value="NZ_BMZL01000002.1"/>
</dbReference>
<reference evidence="11 12" key="1">
    <citation type="submission" date="2020-08" db="EMBL/GenBank/DDBJ databases">
        <title>Genome sequence of Thermomonas carbonis KCTC 42013T.</title>
        <authorList>
            <person name="Hyun D.-W."/>
            <person name="Bae J.-W."/>
        </authorList>
    </citation>
    <scope>NUCLEOTIDE SEQUENCE [LARGE SCALE GENOMIC DNA]</scope>
    <source>
        <strain evidence="11 12">KCTC 42013</strain>
    </source>
</reference>
<evidence type="ECO:0000256" key="7">
    <source>
        <dbReference type="ARBA" id="ARBA00023065"/>
    </source>
</evidence>
<evidence type="ECO:0000256" key="9">
    <source>
        <dbReference type="ARBA" id="ARBA00031636"/>
    </source>
</evidence>
<evidence type="ECO:0000256" key="6">
    <source>
        <dbReference type="ARBA" id="ARBA00022989"/>
    </source>
</evidence>
<keyword evidence="2" id="KW-0813">Transport</keyword>
<feature type="transmembrane region" description="Helical" evidence="10">
    <location>
        <begin position="97"/>
        <end position="118"/>
    </location>
</feature>
<dbReference type="InterPro" id="IPR048279">
    <property type="entry name" value="MdtK-like"/>
</dbReference>
<dbReference type="GO" id="GO:0005886">
    <property type="term" value="C:plasma membrane"/>
    <property type="evidence" value="ECO:0007669"/>
    <property type="project" value="UniProtKB-SubCell"/>
</dbReference>
<dbReference type="InterPro" id="IPR050222">
    <property type="entry name" value="MATE_MdtK"/>
</dbReference>
<dbReference type="PANTHER" id="PTHR43298:SF2">
    <property type="entry name" value="FMN_FAD EXPORTER YEEO-RELATED"/>
    <property type="match status" value="1"/>
</dbReference>
<dbReference type="PANTHER" id="PTHR43298">
    <property type="entry name" value="MULTIDRUG RESISTANCE PROTEIN NORM-RELATED"/>
    <property type="match status" value="1"/>
</dbReference>
<evidence type="ECO:0000256" key="2">
    <source>
        <dbReference type="ARBA" id="ARBA00022448"/>
    </source>
</evidence>
<dbReference type="KEGG" id="tcn:H9L16_06050"/>
<evidence type="ECO:0000256" key="10">
    <source>
        <dbReference type="SAM" id="Phobius"/>
    </source>
</evidence>
<protein>
    <recommendedName>
        <fullName evidence="9">Multidrug-efflux transporter</fullName>
    </recommendedName>
</protein>
<feature type="transmembrane region" description="Helical" evidence="10">
    <location>
        <begin position="20"/>
        <end position="37"/>
    </location>
</feature>
<dbReference type="Proteomes" id="UP000515804">
    <property type="component" value="Chromosome"/>
</dbReference>
<evidence type="ECO:0000256" key="8">
    <source>
        <dbReference type="ARBA" id="ARBA00023136"/>
    </source>
</evidence>
<gene>
    <name evidence="11" type="ORF">H9L16_06050</name>
</gene>
<keyword evidence="7" id="KW-0406">Ion transport</keyword>
<feature type="transmembrane region" description="Helical" evidence="10">
    <location>
        <begin position="274"/>
        <end position="297"/>
    </location>
</feature>